<dbReference type="SMART" id="SM00028">
    <property type="entry name" value="TPR"/>
    <property type="match status" value="5"/>
</dbReference>
<evidence type="ECO:0000313" key="8">
    <source>
        <dbReference type="Proteomes" id="UP000279275"/>
    </source>
</evidence>
<dbReference type="Gene3D" id="1.25.40.10">
    <property type="entry name" value="Tetratricopeptide repeat domain"/>
    <property type="match status" value="2"/>
</dbReference>
<evidence type="ECO:0000256" key="1">
    <source>
        <dbReference type="ARBA" id="ARBA00005820"/>
    </source>
</evidence>
<dbReference type="InterPro" id="IPR005158">
    <property type="entry name" value="BTAD"/>
</dbReference>
<dbReference type="GO" id="GO:0000160">
    <property type="term" value="P:phosphorelay signal transduction system"/>
    <property type="evidence" value="ECO:0007669"/>
    <property type="project" value="InterPro"/>
</dbReference>
<accession>A0A3M2KZS1</accession>
<dbReference type="Gene3D" id="3.40.50.300">
    <property type="entry name" value="P-loop containing nucleotide triphosphate hydrolases"/>
    <property type="match status" value="1"/>
</dbReference>
<dbReference type="Proteomes" id="UP000279275">
    <property type="component" value="Unassembled WGS sequence"/>
</dbReference>
<comment type="caution">
    <text evidence="7">The sequence shown here is derived from an EMBL/GenBank/DDBJ whole genome shotgun (WGS) entry which is preliminary data.</text>
</comment>
<dbReference type="InterPro" id="IPR002182">
    <property type="entry name" value="NB-ARC"/>
</dbReference>
<organism evidence="7 8">
    <name type="scientific">Nocardia stercoris</name>
    <dbReference type="NCBI Taxonomy" id="2483361"/>
    <lineage>
        <taxon>Bacteria</taxon>
        <taxon>Bacillati</taxon>
        <taxon>Actinomycetota</taxon>
        <taxon>Actinomycetes</taxon>
        <taxon>Mycobacteriales</taxon>
        <taxon>Nocardiaceae</taxon>
        <taxon>Nocardia</taxon>
    </lineage>
</organism>
<proteinExistence type="inferred from homology"/>
<feature type="DNA-binding region" description="OmpR/PhoB-type" evidence="5">
    <location>
        <begin position="10"/>
        <end position="109"/>
    </location>
</feature>
<dbReference type="Pfam" id="PF00486">
    <property type="entry name" value="Trans_reg_C"/>
    <property type="match status" value="1"/>
</dbReference>
<dbReference type="InterPro" id="IPR051677">
    <property type="entry name" value="AfsR-DnrI-RedD_regulator"/>
</dbReference>
<dbReference type="Pfam" id="PF13424">
    <property type="entry name" value="TPR_12"/>
    <property type="match status" value="1"/>
</dbReference>
<evidence type="ECO:0000313" key="7">
    <source>
        <dbReference type="EMBL" id="RMI27808.1"/>
    </source>
</evidence>
<dbReference type="PRINTS" id="PR00364">
    <property type="entry name" value="DISEASERSIST"/>
</dbReference>
<keyword evidence="8" id="KW-1185">Reference proteome</keyword>
<sequence length="1028" mass="109800">MRSLCGAGGLGMEQTVRIRFRVLGPVEILGDDGPLTAAPRHRAVLAYLLLNAGRACSAERLADAMWGVETPDTARAQIHASIAAIRRVLRDCGRDPVLVTTPAGYVVTPEPGEFDLAVFRDEIASVAVGSQVDPIARRDSVGHSAAPQFGAGSLVLTLRRALALWQGEPLAGVHAEFAAGERRRLRDRRLAAVELLMEAELAAHQHEQVLDELAAEVAAHPGRERLAGQLVLALYRSGRQADALAAARALRAVLAENQGLDPGRAFAELEAAVLRADPALDLPAPDSVVPATPATVVTAAVAAQASSGISIPEAPRPASPTRSAGAVPANFLPYDLPDFAGREVELAAIVADSNSIPPVSIWTIDGMAGIGKTALAVHAAHRLTDSCPHGQLFLDLQAHTPGADPVPVEIATAVLLRQLGMAADHIPDSAAERAALWRSELGRRRVVVVLDNVRDSEQVRPLLPGSAGSIVIITSRRRLVDLDGARTLSMETLTARDAVDLFGAIVGPRAAAEPVAVLDVAQLCGFLPLAVRIAAARLTHRSRWTVGYLGDRLRDERRRLAELATAERGVAAAFALSYDQLEPLPQRMFRLLGLHPGTDIDAAAAAALAGTDLDSAETVLEDLLDVHMVAQRRLGRYTMHDLLRDQARAAADSDSDRARAVTRLLTFYLYSARAAVDLVFAHSAADREALPGTDIEWTRFGGPVPAAAWLDAERDNLVAAVCAAATTEVDGQRLAVLLAATLRPYLDGNSHHSDSRRVHQAALDASTRLGDEVARGRALTDLGWTAWRRGELTAAADYSQDAVDVNRRAGSRYELARALNTLGNVEARRDDLAAARGWLEEALELAQELGSRVGEAHVLGNLGLVLARTGDDRAAQDHLDRALALHRRLGNRHGEALVHNHCGVIAGERRDDRPAREHHRQAARLYRALGNAVEEAATRNTLGEYLRRTGDPAAALAEHTAALELIAAAHPGIELARTHELTARAHIGLSRIEDARRHAESAARQYTDLGLAAPADLHLLQSELAAGR</sequence>
<dbReference type="InterPro" id="IPR016032">
    <property type="entry name" value="Sig_transdc_resp-reg_C-effctor"/>
</dbReference>
<dbReference type="SUPFAM" id="SSF46894">
    <property type="entry name" value="C-terminal effector domain of the bipartite response regulators"/>
    <property type="match status" value="1"/>
</dbReference>
<dbReference type="SMART" id="SM00862">
    <property type="entry name" value="Trans_reg_C"/>
    <property type="match status" value="1"/>
</dbReference>
<evidence type="ECO:0000256" key="2">
    <source>
        <dbReference type="ARBA" id="ARBA00023015"/>
    </source>
</evidence>
<dbReference type="Pfam" id="PF00931">
    <property type="entry name" value="NB-ARC"/>
    <property type="match status" value="1"/>
</dbReference>
<dbReference type="PROSITE" id="PS51755">
    <property type="entry name" value="OMPR_PHOB"/>
    <property type="match status" value="1"/>
</dbReference>
<dbReference type="SMART" id="SM01043">
    <property type="entry name" value="BTAD"/>
    <property type="match status" value="1"/>
</dbReference>
<dbReference type="SUPFAM" id="SSF52540">
    <property type="entry name" value="P-loop containing nucleoside triphosphate hydrolases"/>
    <property type="match status" value="1"/>
</dbReference>
<dbReference type="InterPro" id="IPR001867">
    <property type="entry name" value="OmpR/PhoB-type_DNA-bd"/>
</dbReference>
<dbReference type="InterPro" id="IPR011990">
    <property type="entry name" value="TPR-like_helical_dom_sf"/>
</dbReference>
<gene>
    <name evidence="7" type="ORF">EBN03_32710</name>
</gene>
<dbReference type="GO" id="GO:0003677">
    <property type="term" value="F:DNA binding"/>
    <property type="evidence" value="ECO:0007669"/>
    <property type="project" value="UniProtKB-UniRule"/>
</dbReference>
<reference evidence="7 8" key="1">
    <citation type="submission" date="2018-10" db="EMBL/GenBank/DDBJ databases">
        <title>Isolation from cow dung.</title>
        <authorList>
            <person name="Ling L."/>
        </authorList>
    </citation>
    <scope>NUCLEOTIDE SEQUENCE [LARGE SCALE GENOMIC DNA]</scope>
    <source>
        <strain evidence="7 8">NEAU-LL90</strain>
    </source>
</reference>
<comment type="similarity">
    <text evidence="1">Belongs to the AfsR/DnrI/RedD regulatory family.</text>
</comment>
<dbReference type="PANTHER" id="PTHR35807:SF1">
    <property type="entry name" value="TRANSCRIPTIONAL REGULATOR REDD"/>
    <property type="match status" value="1"/>
</dbReference>
<dbReference type="Gene3D" id="1.10.10.10">
    <property type="entry name" value="Winged helix-like DNA-binding domain superfamily/Winged helix DNA-binding domain"/>
    <property type="match status" value="2"/>
</dbReference>
<keyword evidence="2" id="KW-0805">Transcription regulation</keyword>
<dbReference type="InterPro" id="IPR027417">
    <property type="entry name" value="P-loop_NTPase"/>
</dbReference>
<evidence type="ECO:0000256" key="5">
    <source>
        <dbReference type="PROSITE-ProRule" id="PRU01091"/>
    </source>
</evidence>
<dbReference type="PANTHER" id="PTHR35807">
    <property type="entry name" value="TRANSCRIPTIONAL REGULATOR REDD-RELATED"/>
    <property type="match status" value="1"/>
</dbReference>
<dbReference type="InterPro" id="IPR019734">
    <property type="entry name" value="TPR_rpt"/>
</dbReference>
<name>A0A3M2KZS1_9NOCA</name>
<dbReference type="GO" id="GO:0043531">
    <property type="term" value="F:ADP binding"/>
    <property type="evidence" value="ECO:0007669"/>
    <property type="project" value="InterPro"/>
</dbReference>
<evidence type="ECO:0000259" key="6">
    <source>
        <dbReference type="PROSITE" id="PS51755"/>
    </source>
</evidence>
<dbReference type="AlphaFoldDB" id="A0A3M2KZS1"/>
<protein>
    <recommendedName>
        <fullName evidence="6">OmpR/PhoB-type domain-containing protein</fullName>
    </recommendedName>
</protein>
<dbReference type="InterPro" id="IPR036388">
    <property type="entry name" value="WH-like_DNA-bd_sf"/>
</dbReference>
<dbReference type="SUPFAM" id="SSF48452">
    <property type="entry name" value="TPR-like"/>
    <property type="match status" value="3"/>
</dbReference>
<feature type="domain" description="OmpR/PhoB-type" evidence="6">
    <location>
        <begin position="10"/>
        <end position="109"/>
    </location>
</feature>
<keyword evidence="4" id="KW-0804">Transcription</keyword>
<dbReference type="EMBL" id="RFFH01000030">
    <property type="protein sequence ID" value="RMI27808.1"/>
    <property type="molecule type" value="Genomic_DNA"/>
</dbReference>
<keyword evidence="3 5" id="KW-0238">DNA-binding</keyword>
<dbReference type="Pfam" id="PF03704">
    <property type="entry name" value="BTAD"/>
    <property type="match status" value="1"/>
</dbReference>
<evidence type="ECO:0000256" key="4">
    <source>
        <dbReference type="ARBA" id="ARBA00023163"/>
    </source>
</evidence>
<evidence type="ECO:0000256" key="3">
    <source>
        <dbReference type="ARBA" id="ARBA00023125"/>
    </source>
</evidence>
<dbReference type="GO" id="GO:0006355">
    <property type="term" value="P:regulation of DNA-templated transcription"/>
    <property type="evidence" value="ECO:0007669"/>
    <property type="project" value="InterPro"/>
</dbReference>